<evidence type="ECO:0000313" key="3">
    <source>
        <dbReference type="Proteomes" id="UP000189628"/>
    </source>
</evidence>
<proteinExistence type="predicted"/>
<gene>
    <name evidence="2" type="ORF">B0B51_11425</name>
</gene>
<dbReference type="AlphaFoldDB" id="A0A1U9VII9"/>
<evidence type="ECO:0000313" key="2">
    <source>
        <dbReference type="EMBL" id="AQW30512.1"/>
    </source>
</evidence>
<organism evidence="2 3">
    <name type="scientific">blood disease bacterium A2-HR MARDI</name>
    <dbReference type="NCBI Taxonomy" id="1944648"/>
    <lineage>
        <taxon>Bacteria</taxon>
        <taxon>Pseudomonadati</taxon>
        <taxon>Pseudomonadota</taxon>
        <taxon>Betaproteobacteria</taxon>
        <taxon>Burkholderiales</taxon>
        <taxon>Burkholderiaceae</taxon>
        <taxon>Ralstonia</taxon>
        <taxon>Ralstonia solanacearum species complex</taxon>
    </lineage>
</organism>
<keyword evidence="1" id="KW-0472">Membrane</keyword>
<keyword evidence="1" id="KW-0812">Transmembrane</keyword>
<name>A0A1U9VII9_9RALS</name>
<keyword evidence="1" id="KW-1133">Transmembrane helix</keyword>
<dbReference type="EMBL" id="CP019911">
    <property type="protein sequence ID" value="AQW30512.1"/>
    <property type="molecule type" value="Genomic_DNA"/>
</dbReference>
<sequence length="99" mass="11087">MRLAIKTIAVALLAFAYTRAIYLWSGLDPFFAGTAWQRIYDFLAHLFGVSGAEQGEDLQLALFLVVAVLLAVLSVWLFDRYVCRPACHALARQRTAKKP</sequence>
<feature type="transmembrane region" description="Helical" evidence="1">
    <location>
        <begin position="58"/>
        <end position="78"/>
    </location>
</feature>
<accession>A0A1U9VII9</accession>
<dbReference type="RefSeq" id="WP_072633743.1">
    <property type="nucleotide sequence ID" value="NZ_CP019911.1"/>
</dbReference>
<reference evidence="2 3" key="1">
    <citation type="submission" date="2017-02" db="EMBL/GenBank/DDBJ databases">
        <title>Blood Disease Bacterium A2-HR MARDI.</title>
        <authorList>
            <person name="Badrun R."/>
            <person name="Abu Bakar N."/>
            <person name="Laboh R."/>
        </authorList>
    </citation>
    <scope>NUCLEOTIDE SEQUENCE [LARGE SCALE GENOMIC DNA]</scope>
    <source>
        <strain evidence="2 3">A2-HR MARDI</strain>
    </source>
</reference>
<evidence type="ECO:0000256" key="1">
    <source>
        <dbReference type="SAM" id="Phobius"/>
    </source>
</evidence>
<dbReference type="Proteomes" id="UP000189628">
    <property type="component" value="Chromosome"/>
</dbReference>
<protein>
    <submittedName>
        <fullName evidence="2">Uncharacterized protein</fullName>
    </submittedName>
</protein>